<feature type="region of interest" description="Disordered" evidence="1">
    <location>
        <begin position="161"/>
        <end position="184"/>
    </location>
</feature>
<evidence type="ECO:0000256" key="1">
    <source>
        <dbReference type="SAM" id="MobiDB-lite"/>
    </source>
</evidence>
<dbReference type="InterPro" id="IPR025334">
    <property type="entry name" value="DUF4240"/>
</dbReference>
<feature type="transmembrane region" description="Helical" evidence="2">
    <location>
        <begin position="216"/>
        <end position="236"/>
    </location>
</feature>
<feature type="compositionally biased region" description="Acidic residues" evidence="1">
    <location>
        <begin position="161"/>
        <end position="183"/>
    </location>
</feature>
<keyword evidence="5" id="KW-1185">Reference proteome</keyword>
<gene>
    <name evidence="4" type="ORF">Rhe02_71950</name>
</gene>
<sequence length="244" mass="26914">MNIDQFWSLIASARAEAGDRVHPQFPSRFLAALGARLDELTLQEVIDFDARRHELYQRANRPGLRAVNRMVDTEVGQLSQPSDAFLSGLVSLGRESFERALVDADSLYWEPILRAVAEDQLPANRLLLGDIAALAAEVYASRSDANGVFYRLVSARLYPEESTDEAYDDDEGGAEEGPWDDDSAQVQNRLPKLSAMFAARTAEAEQVMARTQRLGAVGWTVLFAVILLAAAVIALIGRALENRH</sequence>
<keyword evidence="2" id="KW-1133">Transmembrane helix</keyword>
<feature type="domain" description="DUF4240" evidence="3">
    <location>
        <begin position="1"/>
        <end position="113"/>
    </location>
</feature>
<keyword evidence="2" id="KW-0812">Transmembrane</keyword>
<accession>A0A8J3QGR1</accession>
<evidence type="ECO:0000256" key="2">
    <source>
        <dbReference type="SAM" id="Phobius"/>
    </source>
</evidence>
<evidence type="ECO:0000259" key="3">
    <source>
        <dbReference type="Pfam" id="PF14024"/>
    </source>
</evidence>
<proteinExistence type="predicted"/>
<dbReference type="Proteomes" id="UP000612899">
    <property type="component" value="Unassembled WGS sequence"/>
</dbReference>
<dbReference type="Pfam" id="PF14024">
    <property type="entry name" value="DUF4240"/>
    <property type="match status" value="1"/>
</dbReference>
<evidence type="ECO:0000313" key="4">
    <source>
        <dbReference type="EMBL" id="GIH09128.1"/>
    </source>
</evidence>
<protein>
    <recommendedName>
        <fullName evidence="3">DUF4240 domain-containing protein</fullName>
    </recommendedName>
</protein>
<evidence type="ECO:0000313" key="5">
    <source>
        <dbReference type="Proteomes" id="UP000612899"/>
    </source>
</evidence>
<dbReference type="RefSeq" id="WP_203912863.1">
    <property type="nucleotide sequence ID" value="NZ_BONY01000062.1"/>
</dbReference>
<dbReference type="AlphaFoldDB" id="A0A8J3QGR1"/>
<organism evidence="4 5">
    <name type="scientific">Rhizocola hellebori</name>
    <dbReference type="NCBI Taxonomy" id="1392758"/>
    <lineage>
        <taxon>Bacteria</taxon>
        <taxon>Bacillati</taxon>
        <taxon>Actinomycetota</taxon>
        <taxon>Actinomycetes</taxon>
        <taxon>Micromonosporales</taxon>
        <taxon>Micromonosporaceae</taxon>
        <taxon>Rhizocola</taxon>
    </lineage>
</organism>
<reference evidence="4" key="1">
    <citation type="submission" date="2021-01" db="EMBL/GenBank/DDBJ databases">
        <title>Whole genome shotgun sequence of Rhizocola hellebori NBRC 109834.</title>
        <authorList>
            <person name="Komaki H."/>
            <person name="Tamura T."/>
        </authorList>
    </citation>
    <scope>NUCLEOTIDE SEQUENCE</scope>
    <source>
        <strain evidence="4">NBRC 109834</strain>
    </source>
</reference>
<comment type="caution">
    <text evidence="4">The sequence shown here is derived from an EMBL/GenBank/DDBJ whole genome shotgun (WGS) entry which is preliminary data.</text>
</comment>
<dbReference type="EMBL" id="BONY01000062">
    <property type="protein sequence ID" value="GIH09128.1"/>
    <property type="molecule type" value="Genomic_DNA"/>
</dbReference>
<keyword evidence="2" id="KW-0472">Membrane</keyword>
<name>A0A8J3QGR1_9ACTN</name>